<evidence type="ECO:0000313" key="1">
    <source>
        <dbReference type="EMBL" id="ERM98208.1"/>
    </source>
</evidence>
<protein>
    <submittedName>
        <fullName evidence="1">Uncharacterized protein</fullName>
    </submittedName>
</protein>
<dbReference type="HOGENOM" id="CLU_2041205_0_0_1"/>
<accession>W1NRN5</accession>
<keyword evidence="2" id="KW-1185">Reference proteome</keyword>
<proteinExistence type="predicted"/>
<name>W1NRN5_AMBTC</name>
<dbReference type="Proteomes" id="UP000017836">
    <property type="component" value="Unassembled WGS sequence"/>
</dbReference>
<gene>
    <name evidence="1" type="ORF">AMTR_s00095p00143560</name>
</gene>
<evidence type="ECO:0000313" key="2">
    <source>
        <dbReference type="Proteomes" id="UP000017836"/>
    </source>
</evidence>
<dbReference type="AlphaFoldDB" id="W1NRN5"/>
<dbReference type="EMBL" id="KI395483">
    <property type="protein sequence ID" value="ERM98208.1"/>
    <property type="molecule type" value="Genomic_DNA"/>
</dbReference>
<reference evidence="2" key="1">
    <citation type="journal article" date="2013" name="Science">
        <title>The Amborella genome and the evolution of flowering plants.</title>
        <authorList>
            <consortium name="Amborella Genome Project"/>
        </authorList>
    </citation>
    <scope>NUCLEOTIDE SEQUENCE [LARGE SCALE GENOMIC DNA]</scope>
</reference>
<sequence>MEEYPITIDKYRREMVREIVELQRLMKEYFSLGSSASGADIEASHKFSSTSLASSEVDLQENILIRFREALRSSRVAVKHRLRGTFMKSRVSADSIPVLLPNEVFSLVQSINITSCGNMIH</sequence>
<organism evidence="1 2">
    <name type="scientific">Amborella trichopoda</name>
    <dbReference type="NCBI Taxonomy" id="13333"/>
    <lineage>
        <taxon>Eukaryota</taxon>
        <taxon>Viridiplantae</taxon>
        <taxon>Streptophyta</taxon>
        <taxon>Embryophyta</taxon>
        <taxon>Tracheophyta</taxon>
        <taxon>Spermatophyta</taxon>
        <taxon>Magnoliopsida</taxon>
        <taxon>Amborellales</taxon>
        <taxon>Amborellaceae</taxon>
        <taxon>Amborella</taxon>
    </lineage>
</organism>
<dbReference type="Gramene" id="ERM98208">
    <property type="protein sequence ID" value="ERM98208"/>
    <property type="gene ID" value="AMTR_s00095p00143560"/>
</dbReference>